<evidence type="ECO:0000313" key="7">
    <source>
        <dbReference type="Proteomes" id="UP000283589"/>
    </source>
</evidence>
<accession>A0A412WY54</accession>
<dbReference type="RefSeq" id="WP_118260923.1">
    <property type="nucleotide sequence ID" value="NZ_CALBWO010000046.1"/>
</dbReference>
<dbReference type="PROSITE" id="PS00622">
    <property type="entry name" value="HTH_LUXR_1"/>
    <property type="match status" value="1"/>
</dbReference>
<dbReference type="Proteomes" id="UP000283589">
    <property type="component" value="Unassembled WGS sequence"/>
</dbReference>
<evidence type="ECO:0000313" key="6">
    <source>
        <dbReference type="EMBL" id="RGV32581.1"/>
    </source>
</evidence>
<keyword evidence="3" id="KW-0731">Sigma factor</keyword>
<dbReference type="InterPro" id="IPR013324">
    <property type="entry name" value="RNA_pol_sigma_r3/r4-like"/>
</dbReference>
<dbReference type="GO" id="GO:0016987">
    <property type="term" value="F:sigma factor activity"/>
    <property type="evidence" value="ECO:0007669"/>
    <property type="project" value="UniProtKB-KW"/>
</dbReference>
<dbReference type="SUPFAM" id="SSF88946">
    <property type="entry name" value="Sigma2 domain of RNA polymerase sigma factors"/>
    <property type="match status" value="1"/>
</dbReference>
<evidence type="ECO:0000259" key="5">
    <source>
        <dbReference type="PROSITE" id="PS00622"/>
    </source>
</evidence>
<dbReference type="InterPro" id="IPR013249">
    <property type="entry name" value="RNA_pol_sigma70_r4_t2"/>
</dbReference>
<dbReference type="PANTHER" id="PTHR43133">
    <property type="entry name" value="RNA POLYMERASE ECF-TYPE SIGMA FACTO"/>
    <property type="match status" value="1"/>
</dbReference>
<dbReference type="InterPro" id="IPR007627">
    <property type="entry name" value="RNA_pol_sigma70_r2"/>
</dbReference>
<comment type="caution">
    <text evidence="6">The sequence shown here is derived from an EMBL/GenBank/DDBJ whole genome shotgun (WGS) entry which is preliminary data.</text>
</comment>
<protein>
    <submittedName>
        <fullName evidence="6">RNA polymerase subunit sigma-24</fullName>
    </submittedName>
</protein>
<dbReference type="SUPFAM" id="SSF88659">
    <property type="entry name" value="Sigma3 and sigma4 domains of RNA polymerase sigma factors"/>
    <property type="match status" value="1"/>
</dbReference>
<dbReference type="GO" id="GO:0006352">
    <property type="term" value="P:DNA-templated transcription initiation"/>
    <property type="evidence" value="ECO:0007669"/>
    <property type="project" value="InterPro"/>
</dbReference>
<name>A0A412WY54_9BACT</name>
<evidence type="ECO:0000256" key="1">
    <source>
        <dbReference type="ARBA" id="ARBA00010641"/>
    </source>
</evidence>
<evidence type="ECO:0000256" key="2">
    <source>
        <dbReference type="ARBA" id="ARBA00023015"/>
    </source>
</evidence>
<organism evidence="6 7">
    <name type="scientific">Butyricimonas virosa</name>
    <dbReference type="NCBI Taxonomy" id="544645"/>
    <lineage>
        <taxon>Bacteria</taxon>
        <taxon>Pseudomonadati</taxon>
        <taxon>Bacteroidota</taxon>
        <taxon>Bacteroidia</taxon>
        <taxon>Bacteroidales</taxon>
        <taxon>Odoribacteraceae</taxon>
        <taxon>Butyricimonas</taxon>
    </lineage>
</organism>
<dbReference type="NCBIfam" id="TIGR02937">
    <property type="entry name" value="sigma70-ECF"/>
    <property type="match status" value="1"/>
</dbReference>
<keyword evidence="4" id="KW-0804">Transcription</keyword>
<dbReference type="AlphaFoldDB" id="A0A412WY54"/>
<dbReference type="InterPro" id="IPR014284">
    <property type="entry name" value="RNA_pol_sigma-70_dom"/>
</dbReference>
<evidence type="ECO:0000256" key="3">
    <source>
        <dbReference type="ARBA" id="ARBA00023082"/>
    </source>
</evidence>
<keyword evidence="2" id="KW-0805">Transcription regulation</keyword>
<dbReference type="Gene3D" id="1.10.1740.10">
    <property type="match status" value="1"/>
</dbReference>
<gene>
    <name evidence="6" type="ORF">DWW18_13385</name>
</gene>
<sequence>MQQKDVQICDLLKNKDAKGMEFLFEEYYKPLVVWGDTFLNDVSRSEDLVQDFLIKLWEKRIGEKLEPSTLRSYLFVSIRNLALNAKVKVDPVRYVCDFAHLEKPWEEYDNIEEEVIQRIEREVKKLPSRSRDIIECVYLKGMRYKDVAAELNISVATVNTLLVNALKKLRQTTGKEESILIYWLCLSCCKSVAKA</sequence>
<dbReference type="GO" id="GO:0003677">
    <property type="term" value="F:DNA binding"/>
    <property type="evidence" value="ECO:0007669"/>
    <property type="project" value="InterPro"/>
</dbReference>
<dbReference type="EMBL" id="QRZA01000019">
    <property type="protein sequence ID" value="RGV32581.1"/>
    <property type="molecule type" value="Genomic_DNA"/>
</dbReference>
<comment type="similarity">
    <text evidence="1">Belongs to the sigma-70 factor family. ECF subfamily.</text>
</comment>
<evidence type="ECO:0000256" key="4">
    <source>
        <dbReference type="ARBA" id="ARBA00023163"/>
    </source>
</evidence>
<dbReference type="InterPro" id="IPR039425">
    <property type="entry name" value="RNA_pol_sigma-70-like"/>
</dbReference>
<dbReference type="InterPro" id="IPR000792">
    <property type="entry name" value="Tscrpt_reg_LuxR_C"/>
</dbReference>
<dbReference type="PANTHER" id="PTHR43133:SF46">
    <property type="entry name" value="RNA POLYMERASE SIGMA-70 FACTOR ECF SUBFAMILY"/>
    <property type="match status" value="1"/>
</dbReference>
<feature type="domain" description="HTH luxR-type" evidence="5">
    <location>
        <begin position="141"/>
        <end position="168"/>
    </location>
</feature>
<dbReference type="Gene3D" id="1.10.10.10">
    <property type="entry name" value="Winged helix-like DNA-binding domain superfamily/Winged helix DNA-binding domain"/>
    <property type="match status" value="1"/>
</dbReference>
<dbReference type="InterPro" id="IPR036388">
    <property type="entry name" value="WH-like_DNA-bd_sf"/>
</dbReference>
<dbReference type="CDD" id="cd06171">
    <property type="entry name" value="Sigma70_r4"/>
    <property type="match status" value="1"/>
</dbReference>
<proteinExistence type="inferred from homology"/>
<dbReference type="Pfam" id="PF08281">
    <property type="entry name" value="Sigma70_r4_2"/>
    <property type="match status" value="1"/>
</dbReference>
<dbReference type="InterPro" id="IPR013325">
    <property type="entry name" value="RNA_pol_sigma_r2"/>
</dbReference>
<dbReference type="Pfam" id="PF04542">
    <property type="entry name" value="Sigma70_r2"/>
    <property type="match status" value="1"/>
</dbReference>
<dbReference type="STRING" id="1121130.GCA_000519105_01517"/>
<reference evidence="6 7" key="1">
    <citation type="submission" date="2018-08" db="EMBL/GenBank/DDBJ databases">
        <title>A genome reference for cultivated species of the human gut microbiota.</title>
        <authorList>
            <person name="Zou Y."/>
            <person name="Xue W."/>
            <person name="Luo G."/>
        </authorList>
    </citation>
    <scope>NUCLEOTIDE SEQUENCE [LARGE SCALE GENOMIC DNA]</scope>
    <source>
        <strain evidence="6 7">AF14-49</strain>
    </source>
</reference>